<evidence type="ECO:0000256" key="6">
    <source>
        <dbReference type="SAM" id="Phobius"/>
    </source>
</evidence>
<dbReference type="PATRIC" id="fig|1310697.3.peg.3660"/>
<dbReference type="PROSITE" id="PS00218">
    <property type="entry name" value="AMINO_ACID_PERMEASE_1"/>
    <property type="match status" value="1"/>
</dbReference>
<dbReference type="GO" id="GO:0006865">
    <property type="term" value="P:amino acid transport"/>
    <property type="evidence" value="ECO:0007669"/>
    <property type="project" value="InterPro"/>
</dbReference>
<dbReference type="FunFam" id="1.20.1740.10:FF:000001">
    <property type="entry name" value="Amino acid permease"/>
    <property type="match status" value="1"/>
</dbReference>
<evidence type="ECO:0000256" key="2">
    <source>
        <dbReference type="ARBA" id="ARBA00022448"/>
    </source>
</evidence>
<evidence type="ECO:0000313" key="9">
    <source>
        <dbReference type="Proteomes" id="UP000027327"/>
    </source>
</evidence>
<feature type="transmembrane region" description="Helical" evidence="6">
    <location>
        <begin position="288"/>
        <end position="312"/>
    </location>
</feature>
<feature type="transmembrane region" description="Helical" evidence="6">
    <location>
        <begin position="133"/>
        <end position="154"/>
    </location>
</feature>
<dbReference type="PANTHER" id="PTHR43495:SF5">
    <property type="entry name" value="GAMMA-AMINOBUTYRIC ACID PERMEASE"/>
    <property type="match status" value="1"/>
</dbReference>
<feature type="transmembrane region" description="Helical" evidence="6">
    <location>
        <begin position="370"/>
        <end position="389"/>
    </location>
</feature>
<name>A0A062I6U6_ACIBA</name>
<keyword evidence="2" id="KW-0813">Transport</keyword>
<dbReference type="GO" id="GO:0055085">
    <property type="term" value="P:transmembrane transport"/>
    <property type="evidence" value="ECO:0007669"/>
    <property type="project" value="InterPro"/>
</dbReference>
<feature type="domain" description="Amino acid permease/ SLC12A" evidence="7">
    <location>
        <begin position="18"/>
        <end position="453"/>
    </location>
</feature>
<comment type="caution">
    <text evidence="8">The sequence shown here is derived from an EMBL/GenBank/DDBJ whole genome shotgun (WGS) entry which is preliminary data.</text>
</comment>
<feature type="transmembrane region" description="Helical" evidence="6">
    <location>
        <begin position="247"/>
        <end position="268"/>
    </location>
</feature>
<keyword evidence="5 6" id="KW-0472">Membrane</keyword>
<keyword evidence="4 6" id="KW-1133">Transmembrane helix</keyword>
<keyword evidence="3 6" id="KW-0812">Transmembrane</keyword>
<feature type="transmembrane region" description="Helical" evidence="6">
    <location>
        <begin position="46"/>
        <end position="65"/>
    </location>
</feature>
<feature type="transmembrane region" description="Helical" evidence="6">
    <location>
        <begin position="337"/>
        <end position="358"/>
    </location>
</feature>
<dbReference type="PANTHER" id="PTHR43495">
    <property type="entry name" value="GABA PERMEASE"/>
    <property type="match status" value="1"/>
</dbReference>
<dbReference type="EMBL" id="JMOD01000122">
    <property type="protein sequence ID" value="KCY13603.1"/>
    <property type="molecule type" value="Genomic_DNA"/>
</dbReference>
<evidence type="ECO:0000256" key="3">
    <source>
        <dbReference type="ARBA" id="ARBA00022692"/>
    </source>
</evidence>
<feature type="transmembrane region" description="Helical" evidence="6">
    <location>
        <begin position="104"/>
        <end position="127"/>
    </location>
</feature>
<dbReference type="GO" id="GO:0016020">
    <property type="term" value="C:membrane"/>
    <property type="evidence" value="ECO:0007669"/>
    <property type="project" value="UniProtKB-SubCell"/>
</dbReference>
<reference evidence="8 9" key="1">
    <citation type="submission" date="2014-04" db="EMBL/GenBank/DDBJ databases">
        <title>Comparative genomics and transcriptomics to identify genetic mechanisms underlying the emergence of carbapenem resistant Acinetobacter baumannii (CRAb).</title>
        <authorList>
            <person name="Harris A.D."/>
            <person name="Johnson K.J."/>
            <person name="George J."/>
            <person name="Nadendla S."/>
            <person name="Daugherty S.C."/>
            <person name="Parankush S."/>
            <person name="Sadzewicz L."/>
            <person name="Tallon L."/>
            <person name="Sengamalay N."/>
            <person name="Hazen T.H."/>
            <person name="Rasko D.A."/>
        </authorList>
    </citation>
    <scope>NUCLEOTIDE SEQUENCE [LARGE SCALE GENOMIC DNA]</scope>
    <source>
        <strain evidence="8 9">21072</strain>
    </source>
</reference>
<dbReference type="InterPro" id="IPR004841">
    <property type="entry name" value="AA-permease/SLC12A_dom"/>
</dbReference>
<evidence type="ECO:0000259" key="7">
    <source>
        <dbReference type="Pfam" id="PF00324"/>
    </source>
</evidence>
<evidence type="ECO:0000256" key="5">
    <source>
        <dbReference type="ARBA" id="ARBA00023136"/>
    </source>
</evidence>
<organism evidence="8 9">
    <name type="scientific">Acinetobacter baumannii 21072</name>
    <dbReference type="NCBI Taxonomy" id="1310697"/>
    <lineage>
        <taxon>Bacteria</taxon>
        <taxon>Pseudomonadati</taxon>
        <taxon>Pseudomonadota</taxon>
        <taxon>Gammaproteobacteria</taxon>
        <taxon>Moraxellales</taxon>
        <taxon>Moraxellaceae</taxon>
        <taxon>Acinetobacter</taxon>
        <taxon>Acinetobacter calcoaceticus/baumannii complex</taxon>
    </lineage>
</organism>
<gene>
    <name evidence="8" type="ORF">J596_3866</name>
</gene>
<sequence length="479" mass="52720">MYDSDSNQSLKSALKPRHVQMMALGGVIGMGLFVGSSVVIQAAGPAAILSFLITGVLIILVMRMLGELATASPVSGSFYAYARHAFQDSPYLSRLAGFMTGWMYWYFWVIVIALEAIVGAKLFAYWLPDTPQWIVSLVLLALLTATNLFSVKSFGEFEFWFSSIKVAAIGLFIFLCSLYLFGLWPNHQTAGFGELLNHGGFMPNGWGPVLSGAVAATGFYFGAEIVTIAAAETKDPEKSVAKATQSVISRVLIFYVCSILLVVCIVPWNSPEIATPYVSALKVLNIPFVADIMNVVILVAVLSCLNSGVYAASRMLFALTQNGDAPRSLTKLSKNGVPIRAILFSTLFGYLSILASYFSPDAVFPFLVESYGTVALFVYIVIAFSQIRLRRHLERVAPERLKVRMWCFPYLSYFAIIGMLSIFAAMAFIPSLQKAFWFGIASAGILFCIFIIRDYIELIKLRHQSTQLNTLIPAKQTKI</sequence>
<accession>A0A062I6U6</accession>
<dbReference type="PIRSF" id="PIRSF006060">
    <property type="entry name" value="AA_transporter"/>
    <property type="match status" value="1"/>
</dbReference>
<feature type="transmembrane region" description="Helical" evidence="6">
    <location>
        <begin position="410"/>
        <end position="429"/>
    </location>
</feature>
<evidence type="ECO:0000256" key="4">
    <source>
        <dbReference type="ARBA" id="ARBA00022989"/>
    </source>
</evidence>
<feature type="transmembrane region" description="Helical" evidence="6">
    <location>
        <begin position="435"/>
        <end position="456"/>
    </location>
</feature>
<dbReference type="InterPro" id="IPR004840">
    <property type="entry name" value="Amino_acid_permease_CS"/>
</dbReference>
<dbReference type="AlphaFoldDB" id="A0A062I6U6"/>
<dbReference type="Pfam" id="PF00324">
    <property type="entry name" value="AA_permease"/>
    <property type="match status" value="1"/>
</dbReference>
<feature type="transmembrane region" description="Helical" evidence="6">
    <location>
        <begin position="21"/>
        <end position="40"/>
    </location>
</feature>
<protein>
    <submittedName>
        <fullName evidence="8">Spore germination family protein</fullName>
    </submittedName>
</protein>
<comment type="subcellular location">
    <subcellularLocation>
        <location evidence="1">Membrane</location>
        <topology evidence="1">Multi-pass membrane protein</topology>
    </subcellularLocation>
</comment>
<evidence type="ECO:0000256" key="1">
    <source>
        <dbReference type="ARBA" id="ARBA00004141"/>
    </source>
</evidence>
<dbReference type="Gene3D" id="1.20.1740.10">
    <property type="entry name" value="Amino acid/polyamine transporter I"/>
    <property type="match status" value="1"/>
</dbReference>
<feature type="transmembrane region" description="Helical" evidence="6">
    <location>
        <begin position="205"/>
        <end position="226"/>
    </location>
</feature>
<proteinExistence type="predicted"/>
<feature type="transmembrane region" description="Helical" evidence="6">
    <location>
        <begin position="166"/>
        <end position="185"/>
    </location>
</feature>
<evidence type="ECO:0000313" key="8">
    <source>
        <dbReference type="EMBL" id="KCY13603.1"/>
    </source>
</evidence>
<dbReference type="Proteomes" id="UP000027327">
    <property type="component" value="Unassembled WGS sequence"/>
</dbReference>
<dbReference type="RefSeq" id="WP_032037834.1">
    <property type="nucleotide sequence ID" value="NZ_JMOD01000122.1"/>
</dbReference>